<accession>A0A8J4XRE1</accession>
<feature type="region of interest" description="Disordered" evidence="1">
    <location>
        <begin position="260"/>
        <end position="320"/>
    </location>
</feature>
<dbReference type="AlphaFoldDB" id="A0A8J4XRE1"/>
<dbReference type="PANTHER" id="PTHR15967">
    <property type="entry name" value="E2F-ASSOCIATED PHOSPHOPROTEIN"/>
    <property type="match status" value="1"/>
</dbReference>
<dbReference type="OrthoDB" id="122464at2759"/>
<feature type="region of interest" description="Disordered" evidence="1">
    <location>
        <begin position="159"/>
        <end position="186"/>
    </location>
</feature>
<feature type="region of interest" description="Disordered" evidence="1">
    <location>
        <begin position="78"/>
        <end position="140"/>
    </location>
</feature>
<feature type="compositionally biased region" description="Basic residues" evidence="1">
    <location>
        <begin position="131"/>
        <end position="140"/>
    </location>
</feature>
<comment type="caution">
    <text evidence="2">The sequence shown here is derived from an EMBL/GenBank/DDBJ whole genome shotgun (WGS) entry which is preliminary data.</text>
</comment>
<dbReference type="EMBL" id="JACEEZ010021869">
    <property type="protein sequence ID" value="KAG0713002.1"/>
    <property type="molecule type" value="Genomic_DNA"/>
</dbReference>
<reference evidence="2" key="1">
    <citation type="submission" date="2020-07" db="EMBL/GenBank/DDBJ databases">
        <title>The High-quality genome of the commercially important snow crab, Chionoecetes opilio.</title>
        <authorList>
            <person name="Jeong J.-H."/>
            <person name="Ryu S."/>
        </authorList>
    </citation>
    <scope>NUCLEOTIDE SEQUENCE</scope>
    <source>
        <strain evidence="2">MADBK_172401_WGS</strain>
        <tissue evidence="2">Digestive gland</tissue>
    </source>
</reference>
<dbReference type="InterPro" id="IPR019370">
    <property type="entry name" value="E2F-assoc_phosphoprotein"/>
</dbReference>
<dbReference type="PANTHER" id="PTHR15967:SF0">
    <property type="entry name" value="E2F-ASSOCIATED PHOSPHOPROTEIN"/>
    <property type="match status" value="1"/>
</dbReference>
<feature type="compositionally biased region" description="Acidic residues" evidence="1">
    <location>
        <begin position="107"/>
        <end position="121"/>
    </location>
</feature>
<keyword evidence="3" id="KW-1185">Reference proteome</keyword>
<proteinExistence type="predicted"/>
<gene>
    <name evidence="2" type="primary">EAPP_1</name>
    <name evidence="2" type="ORF">GWK47_017205</name>
</gene>
<evidence type="ECO:0000256" key="1">
    <source>
        <dbReference type="SAM" id="MobiDB-lite"/>
    </source>
</evidence>
<organism evidence="2 3">
    <name type="scientific">Chionoecetes opilio</name>
    <name type="common">Atlantic snow crab</name>
    <name type="synonym">Cancer opilio</name>
    <dbReference type="NCBI Taxonomy" id="41210"/>
    <lineage>
        <taxon>Eukaryota</taxon>
        <taxon>Metazoa</taxon>
        <taxon>Ecdysozoa</taxon>
        <taxon>Arthropoda</taxon>
        <taxon>Crustacea</taxon>
        <taxon>Multicrustacea</taxon>
        <taxon>Malacostraca</taxon>
        <taxon>Eumalacostraca</taxon>
        <taxon>Eucarida</taxon>
        <taxon>Decapoda</taxon>
        <taxon>Pleocyemata</taxon>
        <taxon>Brachyura</taxon>
        <taxon>Eubrachyura</taxon>
        <taxon>Majoidea</taxon>
        <taxon>Majidae</taxon>
        <taxon>Chionoecetes</taxon>
    </lineage>
</organism>
<name>A0A8J4XRE1_CHIOP</name>
<sequence>MMNDMDESYFDWSDEDDIICSSKYISSDEEDDNLADVIIASKRQRTVCMTGGSVFQSKKKKDEEDDFEKEMATELSQTMQTLTSTLGVQGSSGASQKTDARPKEAPEFYDDVYFDSDESDHEETTPGQASKAKKSHHRRRKVLSNDELFYDPTMDERDQEWVNQKRRSYQPRERRPGRTLGVENNNTIQLPPSDAVLNCPACLTTLCMDCQRHEIYHNQYRAMFVFNCTVDVTERLSYPCKDQKRRDFLKNKKARKNIKQGVQLENEEEAEGEPRLTEVAAASTVGSSVEETHSTSQSTNATENNSIDELPTREPEKSINDVGQDAFHPVMCKICNTKVAVYDSDEVYHFFNVVTSY</sequence>
<feature type="compositionally biased region" description="Polar residues" evidence="1">
    <location>
        <begin position="284"/>
        <end position="307"/>
    </location>
</feature>
<feature type="compositionally biased region" description="Basic and acidic residues" evidence="1">
    <location>
        <begin position="310"/>
        <end position="319"/>
    </location>
</feature>
<dbReference type="Proteomes" id="UP000770661">
    <property type="component" value="Unassembled WGS sequence"/>
</dbReference>
<evidence type="ECO:0000313" key="3">
    <source>
        <dbReference type="Proteomes" id="UP000770661"/>
    </source>
</evidence>
<dbReference type="Pfam" id="PF10238">
    <property type="entry name" value="Eapp_C"/>
    <property type="match status" value="1"/>
</dbReference>
<evidence type="ECO:0000313" key="2">
    <source>
        <dbReference type="EMBL" id="KAG0713002.1"/>
    </source>
</evidence>
<dbReference type="GO" id="GO:0005634">
    <property type="term" value="C:nucleus"/>
    <property type="evidence" value="ECO:0007669"/>
    <property type="project" value="TreeGrafter"/>
</dbReference>
<feature type="compositionally biased region" description="Polar residues" evidence="1">
    <location>
        <begin position="87"/>
        <end position="97"/>
    </location>
</feature>
<protein>
    <submittedName>
        <fullName evidence="2">E2F-associated phosphoprotein</fullName>
    </submittedName>
</protein>